<feature type="region of interest" description="Disordered" evidence="1">
    <location>
        <begin position="1"/>
        <end position="20"/>
    </location>
</feature>
<name>A0ABS3RGP6_9ACTN</name>
<evidence type="ECO:0000313" key="3">
    <source>
        <dbReference type="Proteomes" id="UP000666915"/>
    </source>
</evidence>
<gene>
    <name evidence="2" type="ORF">J4557_48765</name>
</gene>
<sequence length="193" mass="21172">MHGGVSESAHKSAQDRHGDRARKDAWFAHRQADTCLRFEVDGPGRAMFIDVGPGPEPYWLPRGEAVPYYHTLKILVRCDGDLSRIQAAARACRRRASGMSAQGARSWLRAAELCEQTIEEYLDSGAATDTRTRRKLMIRARFLVSHWGTGWLMSRHECEAALNGLNRALAAADATHSDADGPDAADVQAGVGE</sequence>
<dbReference type="RefSeq" id="WP_208274750.1">
    <property type="nucleotide sequence ID" value="NZ_BAAAGM010000111.1"/>
</dbReference>
<keyword evidence="3" id="KW-1185">Reference proteome</keyword>
<organism evidence="2 3">
    <name type="scientific">Actinomadura nitritigenes</name>
    <dbReference type="NCBI Taxonomy" id="134602"/>
    <lineage>
        <taxon>Bacteria</taxon>
        <taxon>Bacillati</taxon>
        <taxon>Actinomycetota</taxon>
        <taxon>Actinomycetes</taxon>
        <taxon>Streptosporangiales</taxon>
        <taxon>Thermomonosporaceae</taxon>
        <taxon>Actinomadura</taxon>
    </lineage>
</organism>
<dbReference type="Proteomes" id="UP000666915">
    <property type="component" value="Unassembled WGS sequence"/>
</dbReference>
<evidence type="ECO:0000256" key="1">
    <source>
        <dbReference type="SAM" id="MobiDB-lite"/>
    </source>
</evidence>
<feature type="compositionally biased region" description="Basic and acidic residues" evidence="1">
    <location>
        <begin position="8"/>
        <end position="20"/>
    </location>
</feature>
<comment type="caution">
    <text evidence="2">The sequence shown here is derived from an EMBL/GenBank/DDBJ whole genome shotgun (WGS) entry which is preliminary data.</text>
</comment>
<protein>
    <submittedName>
        <fullName evidence="2">Uncharacterized protein</fullName>
    </submittedName>
</protein>
<evidence type="ECO:0000313" key="2">
    <source>
        <dbReference type="EMBL" id="MBO2445409.1"/>
    </source>
</evidence>
<reference evidence="2 3" key="1">
    <citation type="submission" date="2021-03" db="EMBL/GenBank/DDBJ databases">
        <authorList>
            <person name="Kanchanasin P."/>
            <person name="Saeng-In P."/>
            <person name="Phongsopitanun W."/>
            <person name="Yuki M."/>
            <person name="Kudo T."/>
            <person name="Ohkuma M."/>
            <person name="Tanasupawat S."/>
        </authorList>
    </citation>
    <scope>NUCLEOTIDE SEQUENCE [LARGE SCALE GENOMIC DNA]</scope>
    <source>
        <strain evidence="2 3">L46</strain>
    </source>
</reference>
<proteinExistence type="predicted"/>
<accession>A0ABS3RGP6</accession>
<dbReference type="EMBL" id="JAGEOK010000082">
    <property type="protein sequence ID" value="MBO2445409.1"/>
    <property type="molecule type" value="Genomic_DNA"/>
</dbReference>